<dbReference type="RefSeq" id="WP_166250780.1">
    <property type="nucleotide sequence ID" value="NZ_JAAMOW010000001.1"/>
</dbReference>
<dbReference type="InterPro" id="IPR004046">
    <property type="entry name" value="GST_C"/>
</dbReference>
<organism evidence="5 6">
    <name type="scientific">Solimonas terrae</name>
    <dbReference type="NCBI Taxonomy" id="1396819"/>
    <lineage>
        <taxon>Bacteria</taxon>
        <taxon>Pseudomonadati</taxon>
        <taxon>Pseudomonadota</taxon>
        <taxon>Gammaproteobacteria</taxon>
        <taxon>Nevskiales</taxon>
        <taxon>Nevskiaceae</taxon>
        <taxon>Solimonas</taxon>
    </lineage>
</organism>
<name>A0A6M2BMI6_9GAMM</name>
<evidence type="ECO:0000256" key="1">
    <source>
        <dbReference type="ARBA" id="ARBA00007409"/>
    </source>
</evidence>
<evidence type="ECO:0000313" key="6">
    <source>
        <dbReference type="Proteomes" id="UP000472676"/>
    </source>
</evidence>
<dbReference type="InterPro" id="IPR010987">
    <property type="entry name" value="Glutathione-S-Trfase_C-like"/>
</dbReference>
<accession>A0A6M2BMI6</accession>
<dbReference type="SFLD" id="SFLDG01150">
    <property type="entry name" value="Main.1:_Beta-like"/>
    <property type="match status" value="1"/>
</dbReference>
<dbReference type="GO" id="GO:0016740">
    <property type="term" value="F:transferase activity"/>
    <property type="evidence" value="ECO:0007669"/>
    <property type="project" value="UniProtKB-KW"/>
</dbReference>
<comment type="caution">
    <text evidence="5">The sequence shown here is derived from an EMBL/GenBank/DDBJ whole genome shotgun (WGS) entry which is preliminary data.</text>
</comment>
<dbReference type="PANTHER" id="PTHR44051:SF8">
    <property type="entry name" value="GLUTATHIONE S-TRANSFERASE GSTA"/>
    <property type="match status" value="1"/>
</dbReference>
<dbReference type="CDD" id="cd00299">
    <property type="entry name" value="GST_C_family"/>
    <property type="match status" value="1"/>
</dbReference>
<dbReference type="InterPro" id="IPR004045">
    <property type="entry name" value="Glutathione_S-Trfase_N"/>
</dbReference>
<dbReference type="Pfam" id="PF00043">
    <property type="entry name" value="GST_C"/>
    <property type="match status" value="1"/>
</dbReference>
<evidence type="ECO:0000259" key="3">
    <source>
        <dbReference type="PROSITE" id="PS50404"/>
    </source>
</evidence>
<protein>
    <submittedName>
        <fullName evidence="5">Glutathione S-transferase family protein</fullName>
    </submittedName>
</protein>
<feature type="domain" description="GST N-terminal" evidence="3">
    <location>
        <begin position="1"/>
        <end position="81"/>
    </location>
</feature>
<keyword evidence="6" id="KW-1185">Reference proteome</keyword>
<dbReference type="FunFam" id="3.40.30.10:FF:000039">
    <property type="entry name" value="Glutathione S-transferase domain"/>
    <property type="match status" value="1"/>
</dbReference>
<evidence type="ECO:0000259" key="4">
    <source>
        <dbReference type="PROSITE" id="PS50405"/>
    </source>
</evidence>
<dbReference type="InterPro" id="IPR036249">
    <property type="entry name" value="Thioredoxin-like_sf"/>
</dbReference>
<reference evidence="5 6" key="1">
    <citation type="journal article" date="2014" name="Int. J. Syst. Evol. Microbiol.">
        <title>Solimonas terrae sp. nov., isolated from soil.</title>
        <authorList>
            <person name="Kim S.J."/>
            <person name="Moon J.Y."/>
            <person name="Weon H.Y."/>
            <person name="Ahn J.H."/>
            <person name="Chen W.M."/>
            <person name="Kwon S.W."/>
        </authorList>
    </citation>
    <scope>NUCLEOTIDE SEQUENCE [LARGE SCALE GENOMIC DNA]</scope>
    <source>
        <strain evidence="5 6">KIS83-12</strain>
    </source>
</reference>
<dbReference type="InterPro" id="IPR036282">
    <property type="entry name" value="Glutathione-S-Trfase_C_sf"/>
</dbReference>
<dbReference type="SUPFAM" id="SSF52833">
    <property type="entry name" value="Thioredoxin-like"/>
    <property type="match status" value="1"/>
</dbReference>
<feature type="domain" description="GST C-terminal" evidence="4">
    <location>
        <begin position="86"/>
        <end position="202"/>
    </location>
</feature>
<dbReference type="EMBL" id="JAAMOW010000001">
    <property type="protein sequence ID" value="NGY03365.1"/>
    <property type="molecule type" value="Genomic_DNA"/>
</dbReference>
<dbReference type="SFLD" id="SFLDG00358">
    <property type="entry name" value="Main_(cytGST)"/>
    <property type="match status" value="1"/>
</dbReference>
<dbReference type="InterPro" id="IPR040079">
    <property type="entry name" value="Glutathione_S-Trfase"/>
</dbReference>
<dbReference type="PROSITE" id="PS50405">
    <property type="entry name" value="GST_CTER"/>
    <property type="match status" value="1"/>
</dbReference>
<comment type="similarity">
    <text evidence="1">Belongs to the GST superfamily.</text>
</comment>
<dbReference type="Gene3D" id="3.40.30.10">
    <property type="entry name" value="Glutaredoxin"/>
    <property type="match status" value="1"/>
</dbReference>
<dbReference type="SFLD" id="SFLDS00019">
    <property type="entry name" value="Glutathione_Transferase_(cytos"/>
    <property type="match status" value="1"/>
</dbReference>
<gene>
    <name evidence="5" type="ORF">G7Y85_01160</name>
</gene>
<dbReference type="Pfam" id="PF13417">
    <property type="entry name" value="GST_N_3"/>
    <property type="match status" value="1"/>
</dbReference>
<evidence type="ECO:0000313" key="5">
    <source>
        <dbReference type="EMBL" id="NGY03365.1"/>
    </source>
</evidence>
<evidence type="ECO:0000256" key="2">
    <source>
        <dbReference type="ARBA" id="ARBA00022679"/>
    </source>
</evidence>
<dbReference type="Gene3D" id="1.20.1050.10">
    <property type="match status" value="1"/>
</dbReference>
<dbReference type="PROSITE" id="PS50404">
    <property type="entry name" value="GST_NTER"/>
    <property type="match status" value="1"/>
</dbReference>
<dbReference type="PANTHER" id="PTHR44051">
    <property type="entry name" value="GLUTATHIONE S-TRANSFERASE-RELATED"/>
    <property type="match status" value="1"/>
</dbReference>
<proteinExistence type="inferred from homology"/>
<dbReference type="SUPFAM" id="SSF47616">
    <property type="entry name" value="GST C-terminal domain-like"/>
    <property type="match status" value="1"/>
</dbReference>
<sequence length="202" mass="22810">MIRLHYHPFSTYARRVLITLLEKGLKHEAVIIDMAARQHRSPEYLALNPYGRVPTLEEDGLVLYESSAILQYLEATHPQPALTPPDAKGRALVDMHLRLCDLQMASPTGTIIFPKRFMPKERWDMAAIEAAQKAIIKHLAIVEQQLGNNDYLVGNTYSLADIAYIPFIEFLPLMEITPGPAVAAWRERLLARPSSVETRPAQ</sequence>
<dbReference type="Proteomes" id="UP000472676">
    <property type="component" value="Unassembled WGS sequence"/>
</dbReference>
<keyword evidence="2 5" id="KW-0808">Transferase</keyword>
<dbReference type="AlphaFoldDB" id="A0A6M2BMI6"/>